<dbReference type="EMBL" id="LR862149">
    <property type="protein sequence ID" value="CAD1831592.1"/>
    <property type="molecule type" value="Genomic_DNA"/>
</dbReference>
<name>A0A6V7PL19_ANACO</name>
<feature type="region of interest" description="Disordered" evidence="1">
    <location>
        <begin position="1"/>
        <end position="20"/>
    </location>
</feature>
<reference evidence="3" key="1">
    <citation type="submission" date="2020-07" db="EMBL/GenBank/DDBJ databases">
        <authorList>
            <person name="Lin J."/>
        </authorList>
    </citation>
    <scope>NUCLEOTIDE SEQUENCE</scope>
</reference>
<dbReference type="AlphaFoldDB" id="A0A6V7PL19"/>
<organism evidence="3">
    <name type="scientific">Ananas comosus var. bracteatus</name>
    <name type="common">red pineapple</name>
    <dbReference type="NCBI Taxonomy" id="296719"/>
    <lineage>
        <taxon>Eukaryota</taxon>
        <taxon>Viridiplantae</taxon>
        <taxon>Streptophyta</taxon>
        <taxon>Embryophyta</taxon>
        <taxon>Tracheophyta</taxon>
        <taxon>Spermatophyta</taxon>
        <taxon>Magnoliopsida</taxon>
        <taxon>Liliopsida</taxon>
        <taxon>Poales</taxon>
        <taxon>Bromeliaceae</taxon>
        <taxon>Bromelioideae</taxon>
        <taxon>Ananas</taxon>
    </lineage>
</organism>
<feature type="transmembrane region" description="Helical" evidence="2">
    <location>
        <begin position="58"/>
        <end position="78"/>
    </location>
</feature>
<feature type="compositionally biased region" description="Basic and acidic residues" evidence="1">
    <location>
        <begin position="1"/>
        <end position="12"/>
    </location>
</feature>
<evidence type="ECO:0000256" key="1">
    <source>
        <dbReference type="SAM" id="MobiDB-lite"/>
    </source>
</evidence>
<keyword evidence="2" id="KW-1133">Transmembrane helix</keyword>
<keyword evidence="2" id="KW-0472">Membrane</keyword>
<protein>
    <submittedName>
        <fullName evidence="3">Uncharacterized protein</fullName>
    </submittedName>
</protein>
<proteinExistence type="predicted"/>
<accession>A0A6V7PL19</accession>
<gene>
    <name evidence="3" type="ORF">CB5_LOCUS14803</name>
</gene>
<evidence type="ECO:0000256" key="2">
    <source>
        <dbReference type="SAM" id="Phobius"/>
    </source>
</evidence>
<keyword evidence="2" id="KW-0812">Transmembrane</keyword>
<evidence type="ECO:0000313" key="3">
    <source>
        <dbReference type="EMBL" id="CAD1831592.1"/>
    </source>
</evidence>
<sequence length="133" mass="14921">MMEVHETREESRRRGRRRGGSVCRNVNAKVLSANKALDIPLRASLLLFTISYSVRGTVASALCAWICRLALMMILYFCKMKAYFCSILMSSSKHYGKQRTYAFSTSAAISGSWCAASRPIWSWDPPAAWALSI</sequence>